<dbReference type="Proteomes" id="UP001596103">
    <property type="component" value="Unassembled WGS sequence"/>
</dbReference>
<dbReference type="PANTHER" id="PTHR44154:SF1">
    <property type="entry name" value="QUINONE OXIDOREDUCTASE"/>
    <property type="match status" value="1"/>
</dbReference>
<dbReference type="InterPro" id="IPR020843">
    <property type="entry name" value="ER"/>
</dbReference>
<dbReference type="EMBL" id="JBHSMP010000011">
    <property type="protein sequence ID" value="MFC5428818.1"/>
    <property type="molecule type" value="Genomic_DNA"/>
</dbReference>
<evidence type="ECO:0000259" key="2">
    <source>
        <dbReference type="SMART" id="SM00829"/>
    </source>
</evidence>
<dbReference type="NCBIfam" id="TIGR01751">
    <property type="entry name" value="crot-CoA-red"/>
    <property type="match status" value="1"/>
</dbReference>
<keyword evidence="3" id="KW-0560">Oxidoreductase</keyword>
<gene>
    <name evidence="3" type="primary">ccrA</name>
    <name evidence="3" type="ORF">ACFPTO_08385</name>
</gene>
<keyword evidence="4" id="KW-1185">Reference proteome</keyword>
<evidence type="ECO:0000313" key="4">
    <source>
        <dbReference type="Proteomes" id="UP001596103"/>
    </source>
</evidence>
<sequence length="407" mass="44399">MEEVIGRVFVERNHSGAVPIGSMPERYFVPRMMHAWVLIPGQHGNPSTAFCQRLVPVPRPKYGEVLIFVMAAGVNYNGVWAARGEPVSVFDMHGAASHIAGSDASGIVWAVGEGVTRWKVGDEVVVHCNQIGYEDIESNGGDPMLSPSQKIWGYETPGGSFAQFTVVQAQQLLPRPKQCSWVASAAYLLKLATVYRMLYGHPPHVLRSGVSVLIWGAAGGLGVFAVQLCRLAGAKAIAVVSDEKKVQYVQALGASTVIVRTRFPSLFTNASHGSTDWMQEAKAFGGEIWAATGKGNNVDIVLEHPGQQTFPLSCFLAKRGGLVVFCAATTGYRFEFDARYVWMQQKRIQGSHFAHMKQAHEANSLVMDGHVDPCVSRVFNWEDLPLAHELMARNEHPPGNMVVKVGC</sequence>
<dbReference type="Pfam" id="PF08240">
    <property type="entry name" value="ADH_N"/>
    <property type="match status" value="1"/>
</dbReference>
<protein>
    <submittedName>
        <fullName evidence="3">Crotonyl-CoA carboxylase/reductase</fullName>
        <ecNumber evidence="3">1.3.1.85</ecNumber>
    </submittedName>
</protein>
<dbReference type="SUPFAM" id="SSF50129">
    <property type="entry name" value="GroES-like"/>
    <property type="match status" value="1"/>
</dbReference>
<dbReference type="SUPFAM" id="SSF51735">
    <property type="entry name" value="NAD(P)-binding Rossmann-fold domains"/>
    <property type="match status" value="1"/>
</dbReference>
<dbReference type="InterPro" id="IPR013149">
    <property type="entry name" value="ADH-like_C"/>
</dbReference>
<dbReference type="Gene3D" id="3.90.180.10">
    <property type="entry name" value="Medium-chain alcohol dehydrogenases, catalytic domain"/>
    <property type="match status" value="1"/>
</dbReference>
<keyword evidence="1" id="KW-0521">NADP</keyword>
<dbReference type="InterPro" id="IPR051603">
    <property type="entry name" value="Zinc-ADH_QOR/CCCR"/>
</dbReference>
<name>A0ABW0J6Y2_9BURK</name>
<evidence type="ECO:0000313" key="3">
    <source>
        <dbReference type="EMBL" id="MFC5428818.1"/>
    </source>
</evidence>
<dbReference type="RefSeq" id="WP_377710784.1">
    <property type="nucleotide sequence ID" value="NZ_JBHSMP010000011.1"/>
</dbReference>
<organism evidence="3 4">
    <name type="scientific">Paraburkholderia denitrificans</name>
    <dbReference type="NCBI Taxonomy" id="694025"/>
    <lineage>
        <taxon>Bacteria</taxon>
        <taxon>Pseudomonadati</taxon>
        <taxon>Pseudomonadota</taxon>
        <taxon>Betaproteobacteria</taxon>
        <taxon>Burkholderiales</taxon>
        <taxon>Burkholderiaceae</taxon>
        <taxon>Paraburkholderia</taxon>
    </lineage>
</organism>
<reference evidence="4" key="1">
    <citation type="journal article" date="2019" name="Int. J. Syst. Evol. Microbiol.">
        <title>The Global Catalogue of Microorganisms (GCM) 10K type strain sequencing project: providing services to taxonomists for standard genome sequencing and annotation.</title>
        <authorList>
            <consortium name="The Broad Institute Genomics Platform"/>
            <consortium name="The Broad Institute Genome Sequencing Center for Infectious Disease"/>
            <person name="Wu L."/>
            <person name="Ma J."/>
        </authorList>
    </citation>
    <scope>NUCLEOTIDE SEQUENCE [LARGE SCALE GENOMIC DNA]</scope>
    <source>
        <strain evidence="4">CCUG 56042</strain>
    </source>
</reference>
<dbReference type="GO" id="GO:0016491">
    <property type="term" value="F:oxidoreductase activity"/>
    <property type="evidence" value="ECO:0007669"/>
    <property type="project" value="UniProtKB-KW"/>
</dbReference>
<dbReference type="InterPro" id="IPR013154">
    <property type="entry name" value="ADH-like_N"/>
</dbReference>
<dbReference type="EC" id="1.3.1.85" evidence="3"/>
<feature type="domain" description="Enoyl reductase (ER)" evidence="2">
    <location>
        <begin position="44"/>
        <end position="403"/>
    </location>
</feature>
<accession>A0ABW0J6Y2</accession>
<evidence type="ECO:0000256" key="1">
    <source>
        <dbReference type="ARBA" id="ARBA00022857"/>
    </source>
</evidence>
<proteinExistence type="predicted"/>
<comment type="caution">
    <text evidence="3">The sequence shown here is derived from an EMBL/GenBank/DDBJ whole genome shotgun (WGS) entry which is preliminary data.</text>
</comment>
<dbReference type="InterPro" id="IPR011032">
    <property type="entry name" value="GroES-like_sf"/>
</dbReference>
<dbReference type="InterPro" id="IPR036291">
    <property type="entry name" value="NAD(P)-bd_dom_sf"/>
</dbReference>
<dbReference type="Gene3D" id="3.40.50.720">
    <property type="entry name" value="NAD(P)-binding Rossmann-like Domain"/>
    <property type="match status" value="1"/>
</dbReference>
<dbReference type="Pfam" id="PF00107">
    <property type="entry name" value="ADH_zinc_N"/>
    <property type="match status" value="1"/>
</dbReference>
<dbReference type="InterPro" id="IPR010085">
    <property type="entry name" value="Crot_CoA_red"/>
</dbReference>
<dbReference type="SMART" id="SM00829">
    <property type="entry name" value="PKS_ER"/>
    <property type="match status" value="1"/>
</dbReference>
<dbReference type="PANTHER" id="PTHR44154">
    <property type="entry name" value="QUINONE OXIDOREDUCTASE"/>
    <property type="match status" value="1"/>
</dbReference>